<dbReference type="InterPro" id="IPR005623">
    <property type="entry name" value="Chaperone_NapD_NO3_reduct"/>
</dbReference>
<dbReference type="HAMAP" id="MF_02200">
    <property type="entry name" value="NapD"/>
    <property type="match status" value="1"/>
</dbReference>
<name>A0ABM7SC66_9HELI</name>
<comment type="subcellular location">
    <subcellularLocation>
        <location evidence="1">Cytoplasm</location>
    </subcellularLocation>
</comment>
<keyword evidence="1" id="KW-0963">Cytoplasm</keyword>
<keyword evidence="3" id="KW-1185">Reference proteome</keyword>
<evidence type="ECO:0000313" key="3">
    <source>
        <dbReference type="Proteomes" id="UP000826775"/>
    </source>
</evidence>
<dbReference type="Proteomes" id="UP000826775">
    <property type="component" value="Chromosome"/>
</dbReference>
<dbReference type="Pfam" id="PF03927">
    <property type="entry name" value="NapD"/>
    <property type="match status" value="1"/>
</dbReference>
<dbReference type="EMBL" id="AP024814">
    <property type="protein sequence ID" value="BCZ18271.1"/>
    <property type="molecule type" value="Genomic_DNA"/>
</dbReference>
<organism evidence="2 3">
    <name type="scientific">Helicobacter gastrocanis</name>
    <dbReference type="NCBI Taxonomy" id="2849641"/>
    <lineage>
        <taxon>Bacteria</taxon>
        <taxon>Pseudomonadati</taxon>
        <taxon>Campylobacterota</taxon>
        <taxon>Epsilonproteobacteria</taxon>
        <taxon>Campylobacterales</taxon>
        <taxon>Helicobacteraceae</taxon>
        <taxon>Helicobacter</taxon>
    </lineage>
</organism>
<dbReference type="Gene3D" id="3.30.70.920">
    <property type="match status" value="1"/>
</dbReference>
<evidence type="ECO:0000313" key="2">
    <source>
        <dbReference type="EMBL" id="BCZ18271.1"/>
    </source>
</evidence>
<keyword evidence="1" id="KW-0143">Chaperone</keyword>
<comment type="subunit">
    <text evidence="1">Interacts with the cytoplasmic NapA precursor.</text>
</comment>
<reference evidence="2 3" key="1">
    <citation type="submission" date="2021-07" db="EMBL/GenBank/DDBJ databases">
        <title>Novel Helicobacter sp. Isolated from a dog.</title>
        <authorList>
            <person name="Rimbara E."/>
            <person name="Suzuki M."/>
        </authorList>
    </citation>
    <scope>NUCLEOTIDE SEQUENCE [LARGE SCALE GENOMIC DNA]</scope>
    <source>
        <strain evidence="3">NHP19-003</strain>
    </source>
</reference>
<gene>
    <name evidence="1" type="primary">napD</name>
    <name evidence="2" type="ORF">NHP190003_15530</name>
</gene>
<evidence type="ECO:0000256" key="1">
    <source>
        <dbReference type="HAMAP-Rule" id="MF_02200"/>
    </source>
</evidence>
<accession>A0ABM7SC66</accession>
<protein>
    <recommendedName>
        <fullName evidence="1">Chaperone NapD</fullName>
    </recommendedName>
    <alternativeName>
        <fullName evidence="1">NapA signal peptide-binding chaperone NapD</fullName>
    </alternativeName>
</protein>
<comment type="function">
    <text evidence="1">Chaperone for NapA, the catalytic subunit of the periplasmic nitrate reductase. It binds directly and specifically to the twin-arginine signal peptide of NapA, preventing premature interaction with the Tat translocase and premature export.</text>
</comment>
<sequence length="112" mass="12499">MNISSVIVRVTLEAFEGVLESLNNIKNVEVGAFDKDKGVIIALIEAENVNEEVRANRAIEQTRGVVSAHMHYSYSDENPLPPNIQASLEKIENTDTRSVRYGGDVNNWLKDQ</sequence>
<proteinExistence type="inferred from homology"/>
<dbReference type="RefSeq" id="WP_221279491.1">
    <property type="nucleotide sequence ID" value="NZ_AP024814.1"/>
</dbReference>
<comment type="similarity">
    <text evidence="1">Belongs to the NapD family.</text>
</comment>